<dbReference type="GO" id="GO:0055085">
    <property type="term" value="P:transmembrane transport"/>
    <property type="evidence" value="ECO:0007669"/>
    <property type="project" value="InterPro"/>
</dbReference>
<evidence type="ECO:0000256" key="3">
    <source>
        <dbReference type="ARBA" id="ARBA00022989"/>
    </source>
</evidence>
<dbReference type="Pfam" id="PF03544">
    <property type="entry name" value="TonB_C"/>
    <property type="match status" value="1"/>
</dbReference>
<dbReference type="Proteomes" id="UP000221024">
    <property type="component" value="Unassembled WGS sequence"/>
</dbReference>
<evidence type="ECO:0000259" key="6">
    <source>
        <dbReference type="Pfam" id="PF03544"/>
    </source>
</evidence>
<dbReference type="RefSeq" id="WP_098061443.1">
    <property type="nucleotide sequence ID" value="NZ_PDEP01000003.1"/>
</dbReference>
<gene>
    <name evidence="7" type="ORF">CRI93_04630</name>
</gene>
<feature type="region of interest" description="Disordered" evidence="5">
    <location>
        <begin position="47"/>
        <end position="177"/>
    </location>
</feature>
<keyword evidence="3" id="KW-1133">Transmembrane helix</keyword>
<dbReference type="NCBIfam" id="TIGR01352">
    <property type="entry name" value="tonB_Cterm"/>
    <property type="match status" value="1"/>
</dbReference>
<organism evidence="7 8">
    <name type="scientific">Longimonas halophila</name>
    <dbReference type="NCBI Taxonomy" id="1469170"/>
    <lineage>
        <taxon>Bacteria</taxon>
        <taxon>Pseudomonadati</taxon>
        <taxon>Rhodothermota</taxon>
        <taxon>Rhodothermia</taxon>
        <taxon>Rhodothermales</taxon>
        <taxon>Salisaetaceae</taxon>
        <taxon>Longimonas</taxon>
    </lineage>
</organism>
<dbReference type="InterPro" id="IPR037682">
    <property type="entry name" value="TonB_C"/>
</dbReference>
<sequence length="250" mass="27184">MTRHDWISLGTTAGLHLLLLLIFAVLSAGRPDAPQIGYMEVEFGPLAQGQPVEAAEEPTPPEPAPESPQTEEQPDTEPAEEAPEEPVELPESEDSEEAVPPTEEEPEEESPEPETEPAEGDDSADAEPDPEADDGAQTDDAPTDEGETEADDGTSTDEDRSAPYDIEGLNRDPQFAPLPTYNEQVNARVRVRITVDPQGNIVRRIPLIKGDPALDEAVMNALSRWQFNALPEGAPQENQTGIITFTFRLE</sequence>
<reference evidence="7 8" key="1">
    <citation type="submission" date="2017-10" db="EMBL/GenBank/DDBJ databases">
        <title>Draft genome of Longimonas halophila.</title>
        <authorList>
            <person name="Goh K.M."/>
            <person name="Shamsir M.S."/>
            <person name="Lim S.W."/>
        </authorList>
    </citation>
    <scope>NUCLEOTIDE SEQUENCE [LARGE SCALE GENOMIC DNA]</scope>
    <source>
        <strain evidence="7 8">KCTC 42399</strain>
    </source>
</reference>
<keyword evidence="8" id="KW-1185">Reference proteome</keyword>
<name>A0A2H3NZG5_9BACT</name>
<protein>
    <submittedName>
        <fullName evidence="7">Energy transducer TonB</fullName>
    </submittedName>
</protein>
<feature type="domain" description="TonB C-terminal" evidence="6">
    <location>
        <begin position="186"/>
        <end position="249"/>
    </location>
</feature>
<dbReference type="Gene3D" id="3.30.1150.10">
    <property type="match status" value="1"/>
</dbReference>
<keyword evidence="2" id="KW-0812">Transmembrane</keyword>
<dbReference type="SUPFAM" id="SSF74653">
    <property type="entry name" value="TolA/TonB C-terminal domain"/>
    <property type="match status" value="1"/>
</dbReference>
<feature type="compositionally biased region" description="Acidic residues" evidence="5">
    <location>
        <begin position="72"/>
        <end position="156"/>
    </location>
</feature>
<dbReference type="AlphaFoldDB" id="A0A2H3NZG5"/>
<evidence type="ECO:0000256" key="1">
    <source>
        <dbReference type="ARBA" id="ARBA00004167"/>
    </source>
</evidence>
<evidence type="ECO:0000256" key="2">
    <source>
        <dbReference type="ARBA" id="ARBA00022692"/>
    </source>
</evidence>
<evidence type="ECO:0000313" key="7">
    <source>
        <dbReference type="EMBL" id="PEN08403.1"/>
    </source>
</evidence>
<proteinExistence type="predicted"/>
<evidence type="ECO:0000256" key="5">
    <source>
        <dbReference type="SAM" id="MobiDB-lite"/>
    </source>
</evidence>
<dbReference type="EMBL" id="PDEP01000003">
    <property type="protein sequence ID" value="PEN08403.1"/>
    <property type="molecule type" value="Genomic_DNA"/>
</dbReference>
<dbReference type="OrthoDB" id="9786892at2"/>
<evidence type="ECO:0000256" key="4">
    <source>
        <dbReference type="ARBA" id="ARBA00023136"/>
    </source>
</evidence>
<dbReference type="GO" id="GO:0016020">
    <property type="term" value="C:membrane"/>
    <property type="evidence" value="ECO:0007669"/>
    <property type="project" value="UniProtKB-SubCell"/>
</dbReference>
<evidence type="ECO:0000313" key="8">
    <source>
        <dbReference type="Proteomes" id="UP000221024"/>
    </source>
</evidence>
<comment type="caution">
    <text evidence="7">The sequence shown here is derived from an EMBL/GenBank/DDBJ whole genome shotgun (WGS) entry which is preliminary data.</text>
</comment>
<comment type="subcellular location">
    <subcellularLocation>
        <location evidence="1">Membrane</location>
        <topology evidence="1">Single-pass membrane protein</topology>
    </subcellularLocation>
</comment>
<accession>A0A2H3NZG5</accession>
<keyword evidence="4" id="KW-0472">Membrane</keyword>
<dbReference type="InterPro" id="IPR006260">
    <property type="entry name" value="TonB/TolA_C"/>
</dbReference>